<dbReference type="Proteomes" id="UP000237319">
    <property type="component" value="Unassembled WGS sequence"/>
</dbReference>
<dbReference type="Gene3D" id="3.40.50.300">
    <property type="entry name" value="P-loop containing nucleotide triphosphate hydrolases"/>
    <property type="match status" value="1"/>
</dbReference>
<keyword evidence="2" id="KW-1185">Reference proteome</keyword>
<evidence type="ECO:0008006" key="3">
    <source>
        <dbReference type="Google" id="ProtNLM"/>
    </source>
</evidence>
<comment type="caution">
    <text evidence="1">The sequence shown here is derived from an EMBL/GenBank/DDBJ whole genome shotgun (WGS) entry which is preliminary data.</text>
</comment>
<name>A0A2S5CV54_LYSSH</name>
<dbReference type="InterPro" id="IPR027417">
    <property type="entry name" value="P-loop_NTPase"/>
</dbReference>
<dbReference type="AlphaFoldDB" id="A0A2S5CV54"/>
<organism evidence="1 2">
    <name type="scientific">Lysinibacillus sphaericus</name>
    <name type="common">Bacillus sphaericus</name>
    <dbReference type="NCBI Taxonomy" id="1421"/>
    <lineage>
        <taxon>Bacteria</taxon>
        <taxon>Bacillati</taxon>
        <taxon>Bacillota</taxon>
        <taxon>Bacilli</taxon>
        <taxon>Bacillales</taxon>
        <taxon>Bacillaceae</taxon>
        <taxon>Lysinibacillus</taxon>
    </lineage>
</organism>
<protein>
    <recommendedName>
        <fullName evidence="3">HPr kinase/phosphorylase</fullName>
    </recommendedName>
</protein>
<dbReference type="RefSeq" id="WP_103977787.1">
    <property type="nucleotide sequence ID" value="NZ_PGLV01000003.1"/>
</dbReference>
<reference evidence="1 2" key="1">
    <citation type="submission" date="2017-11" db="EMBL/GenBank/DDBJ databases">
        <title>Genome sequence of Lysinibacillus sphaericus, a lignin-degrading bacteria isolated from municipal solid waste soil.</title>
        <authorList>
            <person name="Persinoti G.F."/>
            <person name="Paixao D.A."/>
            <person name="Bugg T.D."/>
            <person name="Squina F.M."/>
        </authorList>
    </citation>
    <scope>NUCLEOTIDE SEQUENCE [LARGE SCALE GENOMIC DNA]</scope>
    <source>
        <strain evidence="1 2">A1</strain>
    </source>
</reference>
<accession>A0A2S5CV54</accession>
<dbReference type="SUPFAM" id="SSF53795">
    <property type="entry name" value="PEP carboxykinase-like"/>
    <property type="match status" value="1"/>
</dbReference>
<dbReference type="EMBL" id="PGLV01000003">
    <property type="protein sequence ID" value="POZ54713.1"/>
    <property type="molecule type" value="Genomic_DNA"/>
</dbReference>
<evidence type="ECO:0000313" key="1">
    <source>
        <dbReference type="EMBL" id="POZ54713.1"/>
    </source>
</evidence>
<gene>
    <name evidence="1" type="ORF">LYSIN_03573</name>
</gene>
<sequence>MLERLKINFNFFGDVINIESNDSYLLKQLAYIYREYVNNDTTTSIAYYIKIENRSSYNIMVSDMLSNDKLVILHGPDENSLEKWVEEATFLPPITVPFFRNKYSFFHGCAIRVNNKTIAIFGPSRSGKTTLIMELLEYGHSLISDDLLVIDNETGEILPFKKPIGLRNTTKEYYEDKFKQIVEKIPSEMPTFHIEETGLTTELIHISDVPGWKYYDNVSKIDSIFFVDTHTQLIDKPYDFFELISNQACLADNPFKTVLKIFKNLNTTSMRLNIRDLNVSAQILRSIEDKCLS</sequence>
<evidence type="ECO:0000313" key="2">
    <source>
        <dbReference type="Proteomes" id="UP000237319"/>
    </source>
</evidence>
<proteinExistence type="predicted"/>